<dbReference type="EMBL" id="CP007128">
    <property type="protein sequence ID" value="AHG91355.1"/>
    <property type="molecule type" value="Genomic_DNA"/>
</dbReference>
<gene>
    <name evidence="4" type="ORF">J421_3818</name>
</gene>
<dbReference type="CDD" id="cd05369">
    <property type="entry name" value="TER_DECR_SDR_a"/>
    <property type="match status" value="1"/>
</dbReference>
<sequence length="276" mass="29266">MPDTSVFREGLLDGQVALVTGGGTGIGFGISELLASLGAHVVIASRRRQHLDPTVELLRGGGGKASAVEVDVRDPERVRAMVEEVRAEHGRIDLLVNNAAGNFYAPSESLTPNAWRSVVEIDLYGTFFCTQAVMPVMKAQGGGRVVNVSMTLHYRGWPQMAHATAAKAGIDALTRTLAVEWAPHGIRVNAVAPGPIPTEGVRKAFTPPAESGIPDVFAAADQAMATWAKKMIPLRRWGTPRDVANMVAFLASPAGDWITGAIFVVDGGEWLAKPAP</sequence>
<dbReference type="KEGG" id="gba:J421_3818"/>
<dbReference type="InterPro" id="IPR002347">
    <property type="entry name" value="SDR_fam"/>
</dbReference>
<dbReference type="InParanoid" id="W0RM15"/>
<dbReference type="OrthoDB" id="9803333at2"/>
<dbReference type="RefSeq" id="WP_104022822.1">
    <property type="nucleotide sequence ID" value="NZ_CP007128.1"/>
</dbReference>
<evidence type="ECO:0000256" key="1">
    <source>
        <dbReference type="ARBA" id="ARBA00006484"/>
    </source>
</evidence>
<dbReference type="PATRIC" id="fig|861299.3.peg.3873"/>
<organism evidence="4 5">
    <name type="scientific">Gemmatirosa kalamazoonensis</name>
    <dbReference type="NCBI Taxonomy" id="861299"/>
    <lineage>
        <taxon>Bacteria</taxon>
        <taxon>Pseudomonadati</taxon>
        <taxon>Gemmatimonadota</taxon>
        <taxon>Gemmatimonadia</taxon>
        <taxon>Gemmatimonadales</taxon>
        <taxon>Gemmatimonadaceae</taxon>
        <taxon>Gemmatirosa</taxon>
    </lineage>
</organism>
<keyword evidence="3" id="KW-0560">Oxidoreductase</keyword>
<dbReference type="Gene3D" id="3.40.50.720">
    <property type="entry name" value="NAD(P)-binding Rossmann-like Domain"/>
    <property type="match status" value="1"/>
</dbReference>
<dbReference type="eggNOG" id="COG1028">
    <property type="taxonomic scope" value="Bacteria"/>
</dbReference>
<dbReference type="PRINTS" id="PR00081">
    <property type="entry name" value="GDHRDH"/>
</dbReference>
<dbReference type="SUPFAM" id="SSF51735">
    <property type="entry name" value="NAD(P)-binding Rossmann-fold domains"/>
    <property type="match status" value="1"/>
</dbReference>
<dbReference type="PRINTS" id="PR00080">
    <property type="entry name" value="SDRFAMILY"/>
</dbReference>
<keyword evidence="5" id="KW-1185">Reference proteome</keyword>
<dbReference type="InterPro" id="IPR036291">
    <property type="entry name" value="NAD(P)-bd_dom_sf"/>
</dbReference>
<evidence type="ECO:0000313" key="4">
    <source>
        <dbReference type="EMBL" id="AHG91355.1"/>
    </source>
</evidence>
<dbReference type="HOGENOM" id="CLU_010194_1_2_0"/>
<dbReference type="Pfam" id="PF13561">
    <property type="entry name" value="adh_short_C2"/>
    <property type="match status" value="1"/>
</dbReference>
<dbReference type="GO" id="GO:0009062">
    <property type="term" value="P:fatty acid catabolic process"/>
    <property type="evidence" value="ECO:0007669"/>
    <property type="project" value="InterPro"/>
</dbReference>
<dbReference type="AlphaFoldDB" id="W0RM15"/>
<accession>W0RM15</accession>
<comment type="similarity">
    <text evidence="1">Belongs to the short-chain dehydrogenases/reductases (SDR) family.</text>
</comment>
<reference evidence="4 5" key="1">
    <citation type="journal article" date="2014" name="Genome Announc.">
        <title>Genome Sequence and Methylome of Soil Bacterium Gemmatirosa kalamazoonensis KBS708T, a Member of the Rarely Cultivated Gemmatimonadetes Phylum.</title>
        <authorList>
            <person name="Debruyn J.M."/>
            <person name="Radosevich M."/>
            <person name="Wommack K.E."/>
            <person name="Polson S.W."/>
            <person name="Hauser L.J."/>
            <person name="Fawaz M.N."/>
            <person name="Korlach J."/>
            <person name="Tsai Y.C."/>
        </authorList>
    </citation>
    <scope>NUCLEOTIDE SEQUENCE [LARGE SCALE GENOMIC DNA]</scope>
    <source>
        <strain evidence="4 5">KBS708</strain>
    </source>
</reference>
<dbReference type="FunFam" id="3.40.50.720:FF:000084">
    <property type="entry name" value="Short-chain dehydrogenase reductase"/>
    <property type="match status" value="1"/>
</dbReference>
<evidence type="ECO:0000256" key="3">
    <source>
        <dbReference type="ARBA" id="ARBA00023002"/>
    </source>
</evidence>
<dbReference type="PANTHER" id="PTHR43296:SF2">
    <property type="entry name" value="PEROXISOMAL 2,4-DIENOYL-COA REDUCTASE [(3E)-ENOYL-COA-PRODUCING]"/>
    <property type="match status" value="1"/>
</dbReference>
<dbReference type="Proteomes" id="UP000019151">
    <property type="component" value="Chromosome"/>
</dbReference>
<dbReference type="GO" id="GO:0008670">
    <property type="term" value="F:2,4-dienoyl-CoA reductase (NADPH) activity"/>
    <property type="evidence" value="ECO:0007669"/>
    <property type="project" value="InterPro"/>
</dbReference>
<dbReference type="FunCoup" id="W0RM15">
    <property type="interactions" value="232"/>
</dbReference>
<dbReference type="InterPro" id="IPR045017">
    <property type="entry name" value="DECR2-like"/>
</dbReference>
<evidence type="ECO:0000313" key="5">
    <source>
        <dbReference type="Proteomes" id="UP000019151"/>
    </source>
</evidence>
<name>W0RM15_9BACT</name>
<protein>
    <submittedName>
        <fullName evidence="4">Putative oxidoreductase</fullName>
    </submittedName>
</protein>
<evidence type="ECO:0000256" key="2">
    <source>
        <dbReference type="ARBA" id="ARBA00022857"/>
    </source>
</evidence>
<dbReference type="PANTHER" id="PTHR43296">
    <property type="entry name" value="PEROXISOMAL 2,4-DIENOYL-COA REDUCTASE"/>
    <property type="match status" value="1"/>
</dbReference>
<proteinExistence type="inferred from homology"/>
<dbReference type="STRING" id="861299.J421_3818"/>
<keyword evidence="2" id="KW-0521">NADP</keyword>